<protein>
    <submittedName>
        <fullName evidence="1">7224_t:CDS:1</fullName>
    </submittedName>
</protein>
<organism evidence="1 2">
    <name type="scientific">Diversispora eburnea</name>
    <dbReference type="NCBI Taxonomy" id="1213867"/>
    <lineage>
        <taxon>Eukaryota</taxon>
        <taxon>Fungi</taxon>
        <taxon>Fungi incertae sedis</taxon>
        <taxon>Mucoromycota</taxon>
        <taxon>Glomeromycotina</taxon>
        <taxon>Glomeromycetes</taxon>
        <taxon>Diversisporales</taxon>
        <taxon>Diversisporaceae</taxon>
        <taxon>Diversispora</taxon>
    </lineage>
</organism>
<dbReference type="AlphaFoldDB" id="A0A9N9DGB9"/>
<keyword evidence="2" id="KW-1185">Reference proteome</keyword>
<comment type="caution">
    <text evidence="1">The sequence shown here is derived from an EMBL/GenBank/DDBJ whole genome shotgun (WGS) entry which is preliminary data.</text>
</comment>
<feature type="non-terminal residue" evidence="1">
    <location>
        <position position="110"/>
    </location>
</feature>
<dbReference type="EMBL" id="CAJVPK010004758">
    <property type="protein sequence ID" value="CAG8639301.1"/>
    <property type="molecule type" value="Genomic_DNA"/>
</dbReference>
<dbReference type="OrthoDB" id="2354161at2759"/>
<sequence length="110" mass="12594">PEAKCSICKEVHTCLGICGDWSCLGIPNKTHLYQPEVGLRQYAIKHKMDPEKFSVITEAEKKRGIKRNEDIRKYHKFLTDQDRLIGEELLCCGIIKSGLSTAWLDDLMNE</sequence>
<evidence type="ECO:0000313" key="2">
    <source>
        <dbReference type="Proteomes" id="UP000789706"/>
    </source>
</evidence>
<name>A0A9N9DGB9_9GLOM</name>
<gene>
    <name evidence="1" type="ORF">DEBURN_LOCUS11098</name>
</gene>
<reference evidence="1" key="1">
    <citation type="submission" date="2021-06" db="EMBL/GenBank/DDBJ databases">
        <authorList>
            <person name="Kallberg Y."/>
            <person name="Tangrot J."/>
            <person name="Rosling A."/>
        </authorList>
    </citation>
    <scope>NUCLEOTIDE SEQUENCE</scope>
    <source>
        <strain evidence="1">AZ414A</strain>
    </source>
</reference>
<proteinExistence type="predicted"/>
<evidence type="ECO:0000313" key="1">
    <source>
        <dbReference type="EMBL" id="CAG8639301.1"/>
    </source>
</evidence>
<dbReference type="Proteomes" id="UP000789706">
    <property type="component" value="Unassembled WGS sequence"/>
</dbReference>
<accession>A0A9N9DGB9</accession>